<dbReference type="Proteomes" id="UP000638263">
    <property type="component" value="Unassembled WGS sequence"/>
</dbReference>
<name>A0A917RZ55_9NOCA</name>
<accession>A0A917RZ55</accession>
<gene>
    <name evidence="1" type="ORF">GCM10011588_71410</name>
</gene>
<sequence>MVIENGQLDTQISQRLLDRHYQSPTPARRIRLRIGLHVANLRTVRTSDDTTSVAPCGAPAIPMITVVATGAPDDEAIGYSNREIRPVTAHADTNTYLSHGAIVPPSPHRHHRKWARAAIFRQSPPASWRDGGDAERRR</sequence>
<proteinExistence type="predicted"/>
<reference evidence="1" key="1">
    <citation type="journal article" date="2014" name="Int. J. Syst. Evol. Microbiol.">
        <title>Complete genome sequence of Corynebacterium casei LMG S-19264T (=DSM 44701T), isolated from a smear-ripened cheese.</title>
        <authorList>
            <consortium name="US DOE Joint Genome Institute (JGI-PGF)"/>
            <person name="Walter F."/>
            <person name="Albersmeier A."/>
            <person name="Kalinowski J."/>
            <person name="Ruckert C."/>
        </authorList>
    </citation>
    <scope>NUCLEOTIDE SEQUENCE</scope>
    <source>
        <strain evidence="1">CGMCC 4.3508</strain>
    </source>
</reference>
<keyword evidence="2" id="KW-1185">Reference proteome</keyword>
<evidence type="ECO:0000313" key="2">
    <source>
        <dbReference type="Proteomes" id="UP000638263"/>
    </source>
</evidence>
<dbReference type="AlphaFoldDB" id="A0A917RZ55"/>
<dbReference type="EMBL" id="BMMH01000043">
    <property type="protein sequence ID" value="GGL46364.1"/>
    <property type="molecule type" value="Genomic_DNA"/>
</dbReference>
<protein>
    <submittedName>
        <fullName evidence="1">Uncharacterized protein</fullName>
    </submittedName>
</protein>
<reference evidence="1" key="2">
    <citation type="submission" date="2020-09" db="EMBL/GenBank/DDBJ databases">
        <authorList>
            <person name="Sun Q."/>
            <person name="Zhou Y."/>
        </authorList>
    </citation>
    <scope>NUCLEOTIDE SEQUENCE</scope>
    <source>
        <strain evidence="1">CGMCC 4.3508</strain>
    </source>
</reference>
<comment type="caution">
    <text evidence="1">The sequence shown here is derived from an EMBL/GenBank/DDBJ whole genome shotgun (WGS) entry which is preliminary data.</text>
</comment>
<organism evidence="1 2">
    <name type="scientific">Nocardia jinanensis</name>
    <dbReference type="NCBI Taxonomy" id="382504"/>
    <lineage>
        <taxon>Bacteria</taxon>
        <taxon>Bacillati</taxon>
        <taxon>Actinomycetota</taxon>
        <taxon>Actinomycetes</taxon>
        <taxon>Mycobacteriales</taxon>
        <taxon>Nocardiaceae</taxon>
        <taxon>Nocardia</taxon>
    </lineage>
</organism>
<evidence type="ECO:0000313" key="1">
    <source>
        <dbReference type="EMBL" id="GGL46364.1"/>
    </source>
</evidence>